<organism evidence="2 3">
    <name type="scientific">Lophiostoma macrostomum CBS 122681</name>
    <dbReference type="NCBI Taxonomy" id="1314788"/>
    <lineage>
        <taxon>Eukaryota</taxon>
        <taxon>Fungi</taxon>
        <taxon>Dikarya</taxon>
        <taxon>Ascomycota</taxon>
        <taxon>Pezizomycotina</taxon>
        <taxon>Dothideomycetes</taxon>
        <taxon>Pleosporomycetidae</taxon>
        <taxon>Pleosporales</taxon>
        <taxon>Lophiostomataceae</taxon>
        <taxon>Lophiostoma</taxon>
    </lineage>
</organism>
<dbReference type="InterPro" id="IPR013226">
    <property type="entry name" value="Pal1"/>
</dbReference>
<evidence type="ECO:0000256" key="1">
    <source>
        <dbReference type="SAM" id="MobiDB-lite"/>
    </source>
</evidence>
<feature type="compositionally biased region" description="Polar residues" evidence="1">
    <location>
        <begin position="638"/>
        <end position="655"/>
    </location>
</feature>
<evidence type="ECO:0000313" key="3">
    <source>
        <dbReference type="Proteomes" id="UP000799324"/>
    </source>
</evidence>
<name>A0A6A6T8B8_9PLEO</name>
<gene>
    <name evidence="2" type="ORF">K491DRAFT_678287</name>
</gene>
<feature type="compositionally biased region" description="Basic and acidic residues" evidence="1">
    <location>
        <begin position="330"/>
        <end position="342"/>
    </location>
</feature>
<reference evidence="2" key="1">
    <citation type="journal article" date="2020" name="Stud. Mycol.">
        <title>101 Dothideomycetes genomes: a test case for predicting lifestyles and emergence of pathogens.</title>
        <authorList>
            <person name="Haridas S."/>
            <person name="Albert R."/>
            <person name="Binder M."/>
            <person name="Bloem J."/>
            <person name="Labutti K."/>
            <person name="Salamov A."/>
            <person name="Andreopoulos B."/>
            <person name="Baker S."/>
            <person name="Barry K."/>
            <person name="Bills G."/>
            <person name="Bluhm B."/>
            <person name="Cannon C."/>
            <person name="Castanera R."/>
            <person name="Culley D."/>
            <person name="Daum C."/>
            <person name="Ezra D."/>
            <person name="Gonzalez J."/>
            <person name="Henrissat B."/>
            <person name="Kuo A."/>
            <person name="Liang C."/>
            <person name="Lipzen A."/>
            <person name="Lutzoni F."/>
            <person name="Magnuson J."/>
            <person name="Mondo S."/>
            <person name="Nolan M."/>
            <person name="Ohm R."/>
            <person name="Pangilinan J."/>
            <person name="Park H.-J."/>
            <person name="Ramirez L."/>
            <person name="Alfaro M."/>
            <person name="Sun H."/>
            <person name="Tritt A."/>
            <person name="Yoshinaga Y."/>
            <person name="Zwiers L.-H."/>
            <person name="Turgeon B."/>
            <person name="Goodwin S."/>
            <person name="Spatafora J."/>
            <person name="Crous P."/>
            <person name="Grigoriev I."/>
        </authorList>
    </citation>
    <scope>NUCLEOTIDE SEQUENCE</scope>
    <source>
        <strain evidence="2">CBS 122681</strain>
    </source>
</reference>
<dbReference type="OrthoDB" id="5352132at2759"/>
<dbReference type="Proteomes" id="UP000799324">
    <property type="component" value="Unassembled WGS sequence"/>
</dbReference>
<sequence length="734" mass="81047">MESSVIGAVVSYARYATKSGLSNHFSRARLKERARGSRTDLEFKLEARIASVVRLGGLRRGSHGTECSCSAVQGVSRWTSPSASTRRAPETIHPRNARTSYQPVLICTPFPYRDPTCRRARSKIRAPHASFFLVANNSSTPDGASLPGCVTPAVIGRDRRVERAATEDDRRAVNARALVTKANRIPLITRLLSAERRPSPSLSLNLSSNNPFRNRAASPAIPSPALNTPSSAGSRPMSRNPFISTFEAEFNKEAANSQLIDMSATLKESPKKATFGSDAEELFRRTCPPAQSQQLALAHLCHDHRSRLMERFKRFASIFADYPALQQKNMKLDDGTDSDRRPAPRGPPQRSGTLPVKHHRPSRSEEEERRTRGPPRGPPRSRGPPGPRPHHRSSPERRENRRPRRNSEASMVDKGSLDPDEERRRRERRKMRDERSKDGKSRSGKVRRPQGLDIIDKLDVTGIYGPSMIHHDGPYDAVQPHRNRKKDVRAPMQAFPMGSANNALGGSGPLNKNIDLETFHGRGAEGFTDFGTTAAPEFKKRPELEGRSISFNPKDREDIVHGEQSVGLGTSTFLEGAPASRTAIQQRESENRQALAEGGIGRKKSIAQRIRGISQPRRGFGEGNARIMSPEARYGPGSPQQMQSAGGPSKANESNPFFDDYDDAYEKKGAAIKVSEYEKDGLVRSPSSPSGRNPLTRAMTADSVPESGEPKQSGFLSRVKSLKGGRRQRPERPT</sequence>
<feature type="compositionally biased region" description="Pro residues" evidence="1">
    <location>
        <begin position="375"/>
        <end position="387"/>
    </location>
</feature>
<feature type="region of interest" description="Disordered" evidence="1">
    <location>
        <begin position="527"/>
        <end position="663"/>
    </location>
</feature>
<dbReference type="GO" id="GO:0005737">
    <property type="term" value="C:cytoplasm"/>
    <property type="evidence" value="ECO:0007669"/>
    <property type="project" value="TreeGrafter"/>
</dbReference>
<dbReference type="AlphaFoldDB" id="A0A6A6T8B8"/>
<keyword evidence="3" id="KW-1185">Reference proteome</keyword>
<dbReference type="PANTHER" id="PTHR28307">
    <property type="entry name" value="PROTEIN PAL1"/>
    <property type="match status" value="1"/>
</dbReference>
<feature type="compositionally biased region" description="Low complexity" evidence="1">
    <location>
        <begin position="199"/>
        <end position="211"/>
    </location>
</feature>
<dbReference type="EMBL" id="MU004339">
    <property type="protein sequence ID" value="KAF2656235.1"/>
    <property type="molecule type" value="Genomic_DNA"/>
</dbReference>
<feature type="compositionally biased region" description="Basic and acidic residues" evidence="1">
    <location>
        <begin position="415"/>
        <end position="441"/>
    </location>
</feature>
<proteinExistence type="predicted"/>
<feature type="region of interest" description="Disordered" evidence="1">
    <location>
        <begin position="199"/>
        <end position="240"/>
    </location>
</feature>
<evidence type="ECO:0000313" key="2">
    <source>
        <dbReference type="EMBL" id="KAF2656235.1"/>
    </source>
</evidence>
<accession>A0A6A6T8B8</accession>
<protein>
    <submittedName>
        <fullName evidence="2">Pal1-domain-containing protein</fullName>
    </submittedName>
</protein>
<feature type="region of interest" description="Disordered" evidence="1">
    <location>
        <begin position="675"/>
        <end position="734"/>
    </location>
</feature>
<dbReference type="PANTHER" id="PTHR28307:SF2">
    <property type="entry name" value="PROTEIN PAL1"/>
    <property type="match status" value="1"/>
</dbReference>
<dbReference type="Pfam" id="PF08316">
    <property type="entry name" value="Pal1"/>
    <property type="match status" value="1"/>
</dbReference>
<feature type="compositionally biased region" description="Basic and acidic residues" evidence="1">
    <location>
        <begin position="537"/>
        <end position="546"/>
    </location>
</feature>
<feature type="region of interest" description="Disordered" evidence="1">
    <location>
        <begin position="329"/>
        <end position="453"/>
    </location>
</feature>
<feature type="compositionally biased region" description="Basic and acidic residues" evidence="1">
    <location>
        <begin position="362"/>
        <end position="371"/>
    </location>
</feature>